<name>A0A0W0EWY4_MONRR</name>
<reference evidence="2 3" key="1">
    <citation type="submission" date="2015-12" db="EMBL/GenBank/DDBJ databases">
        <title>Draft genome sequence of Moniliophthora roreri, the causal agent of frosty pod rot of cacao.</title>
        <authorList>
            <person name="Aime M.C."/>
            <person name="Diaz-Valderrama J.R."/>
            <person name="Kijpornyongpan T."/>
            <person name="Phillips-Mora W."/>
        </authorList>
    </citation>
    <scope>NUCLEOTIDE SEQUENCE [LARGE SCALE GENOMIC DNA]</scope>
    <source>
        <strain evidence="2 3">MCA 2952</strain>
    </source>
</reference>
<dbReference type="AlphaFoldDB" id="A0A0W0EWY4"/>
<comment type="caution">
    <text evidence="2">The sequence shown here is derived from an EMBL/GenBank/DDBJ whole genome shotgun (WGS) entry which is preliminary data.</text>
</comment>
<evidence type="ECO:0000313" key="3">
    <source>
        <dbReference type="Proteomes" id="UP000054988"/>
    </source>
</evidence>
<dbReference type="eggNOG" id="ENOG502R6AV">
    <property type="taxonomic scope" value="Eukaryota"/>
</dbReference>
<evidence type="ECO:0000256" key="1">
    <source>
        <dbReference type="SAM" id="Coils"/>
    </source>
</evidence>
<sequence length="590" mass="67531">MIPESPYSRNFGTNYAPSPQQIQEINQILREPEERLRALEEEIARLQAQRDNLQSFIDNHRSLLSPIRRVHSDILREIFVRCLPEDHLPVRSLREAPLLLTGICRSWREIAISTPRLWNRIHISLPHPRFPPITESFRSLVRSRAEGLALWLDRSGALPLTLSFHATMPSELLASVEGYRWRTGEQSLYDLQTLYVEFTLCLLPYSLRWGSVSFNIPYCIRELLERYEFGPLDRLKDFRSTLPARRARENARVHPFRGIFGRAHSLRVLHLDEAYFNLPIRWENLTELVLSSPMGGGRIFPSEAVRLLSLSCMSVRQCTIYIQLANHSTFDPPLTVVLPYLHTLNLHFNAFHDGHFAPMDIETSSSQVAYIFEATIAPSLAHLAINVASSVFLNYHFDPSPFISFIQRSGCVLSSFEPYLPVTVDGVIGLLRAMPFLSELKMHRGIFTAFQTETPPITTHFTDFVRALTPHSTDTAVLCPRLEGVTFVDCAHIEVEPLLALAEARCVPEHPDVRRLRRMLVSFNNFLENPSEVSSAIQSLRDRDMSVRWSSPPDHRGQLYNDSPLRGFVRARLDTFLSLDPMQSSSAHIY</sequence>
<evidence type="ECO:0000313" key="2">
    <source>
        <dbReference type="EMBL" id="KTB28517.1"/>
    </source>
</evidence>
<evidence type="ECO:0008006" key="4">
    <source>
        <dbReference type="Google" id="ProtNLM"/>
    </source>
</evidence>
<dbReference type="Proteomes" id="UP000054988">
    <property type="component" value="Unassembled WGS sequence"/>
</dbReference>
<gene>
    <name evidence="2" type="ORF">WG66_18918</name>
</gene>
<proteinExistence type="predicted"/>
<accession>A0A0W0EWY4</accession>
<organism evidence="2 3">
    <name type="scientific">Moniliophthora roreri</name>
    <name type="common">Frosty pod rot fungus</name>
    <name type="synonym">Monilia roreri</name>
    <dbReference type="NCBI Taxonomy" id="221103"/>
    <lineage>
        <taxon>Eukaryota</taxon>
        <taxon>Fungi</taxon>
        <taxon>Dikarya</taxon>
        <taxon>Basidiomycota</taxon>
        <taxon>Agaricomycotina</taxon>
        <taxon>Agaricomycetes</taxon>
        <taxon>Agaricomycetidae</taxon>
        <taxon>Agaricales</taxon>
        <taxon>Marasmiineae</taxon>
        <taxon>Marasmiaceae</taxon>
        <taxon>Moniliophthora</taxon>
    </lineage>
</organism>
<keyword evidence="1" id="KW-0175">Coiled coil</keyword>
<feature type="coiled-coil region" evidence="1">
    <location>
        <begin position="22"/>
        <end position="59"/>
    </location>
</feature>
<protein>
    <recommendedName>
        <fullName evidence="4">F-box domain-containing protein</fullName>
    </recommendedName>
</protein>
<dbReference type="EMBL" id="LATX01002471">
    <property type="protein sequence ID" value="KTB28517.1"/>
    <property type="molecule type" value="Genomic_DNA"/>
</dbReference>
<dbReference type="SUPFAM" id="SSF52047">
    <property type="entry name" value="RNI-like"/>
    <property type="match status" value="1"/>
</dbReference>